<reference evidence="2 3" key="1">
    <citation type="submission" date="2020-06" db="EMBL/GenBank/DDBJ databases">
        <title>The endosymbiont of the kinetoplastid Bodo saltans is a Paracaedibacter-like alpha-proteobacterium possessing a putative toxin-antitoxin system.</title>
        <authorList>
            <person name="Midha S."/>
            <person name="Rigden D.J."/>
            <person name="Siozios S."/>
            <person name="Hurst G.D.D."/>
            <person name="Jackson A.P."/>
        </authorList>
    </citation>
    <scope>NUCLEOTIDE SEQUENCE [LARGE SCALE GENOMIC DNA]</scope>
    <source>
        <strain evidence="2">Lake Konstanz</strain>
    </source>
</reference>
<evidence type="ECO:0000256" key="1">
    <source>
        <dbReference type="SAM" id="Phobius"/>
    </source>
</evidence>
<dbReference type="AlphaFoldDB" id="A0A7L9RT95"/>
<proteinExistence type="predicted"/>
<evidence type="ECO:0000313" key="3">
    <source>
        <dbReference type="Proteomes" id="UP000594001"/>
    </source>
</evidence>
<dbReference type="EMBL" id="CP054719">
    <property type="protein sequence ID" value="QOL19751.1"/>
    <property type="molecule type" value="Genomic_DNA"/>
</dbReference>
<dbReference type="Proteomes" id="UP000594001">
    <property type="component" value="Chromosome"/>
</dbReference>
<organism evidence="2 3">
    <name type="scientific">Candidatus Bodocaedibacter vickermanii</name>
    <dbReference type="NCBI Taxonomy" id="2741701"/>
    <lineage>
        <taxon>Bacteria</taxon>
        <taxon>Pseudomonadati</taxon>
        <taxon>Pseudomonadota</taxon>
        <taxon>Alphaproteobacteria</taxon>
        <taxon>Holosporales</taxon>
        <taxon>Candidatus Paracaedibacteraceae</taxon>
        <taxon>Candidatus Bodocaedibacter</taxon>
    </lineage>
</organism>
<feature type="transmembrane region" description="Helical" evidence="1">
    <location>
        <begin position="6"/>
        <end position="24"/>
    </location>
</feature>
<dbReference type="RefSeq" id="WP_350332494.1">
    <property type="nucleotide sequence ID" value="NZ_CP054719.1"/>
</dbReference>
<dbReference type="KEGG" id="pbal:CPBP_00519"/>
<sequence>MKKIYIYMIVCMVIGVLMAFKHSIKTLFIENLNTPTSVDLAWVVPDAKIYEARTLLELQYFSPKLAGDTIVSKLTELKAKGLGIHTVLLSGSIKIGTNTYIRELAKTDWGIEEIRVHSTAAINLYAFLNLIKSAHSLKRVLIWNNGWDNESLDKIRKVMLDPKGLVIK</sequence>
<keyword evidence="1" id="KW-0472">Membrane</keyword>
<gene>
    <name evidence="2" type="ORF">CPBP_00519</name>
</gene>
<keyword evidence="3" id="KW-1185">Reference proteome</keyword>
<evidence type="ECO:0000313" key="2">
    <source>
        <dbReference type="EMBL" id="QOL19751.1"/>
    </source>
</evidence>
<keyword evidence="1" id="KW-1133">Transmembrane helix</keyword>
<accession>A0A7L9RT95</accession>
<name>A0A7L9RT95_9PROT</name>
<keyword evidence="1" id="KW-0812">Transmembrane</keyword>
<protein>
    <submittedName>
        <fullName evidence="2">Uncharacterized protein</fullName>
    </submittedName>
</protein>